<evidence type="ECO:0000313" key="3">
    <source>
        <dbReference type="Proteomes" id="UP000287651"/>
    </source>
</evidence>
<protein>
    <submittedName>
        <fullName evidence="2">Uncharacterized protein</fullName>
    </submittedName>
</protein>
<feature type="region of interest" description="Disordered" evidence="1">
    <location>
        <begin position="121"/>
        <end position="141"/>
    </location>
</feature>
<gene>
    <name evidence="2" type="ORF">B296_00022317</name>
</gene>
<dbReference type="Proteomes" id="UP000287651">
    <property type="component" value="Unassembled WGS sequence"/>
</dbReference>
<dbReference type="InterPro" id="IPR052583">
    <property type="entry name" value="ATP-helicase/E3_Ub-Ligase"/>
</dbReference>
<organism evidence="2 3">
    <name type="scientific">Ensete ventricosum</name>
    <name type="common">Abyssinian banana</name>
    <name type="synonym">Musa ensete</name>
    <dbReference type="NCBI Taxonomy" id="4639"/>
    <lineage>
        <taxon>Eukaryota</taxon>
        <taxon>Viridiplantae</taxon>
        <taxon>Streptophyta</taxon>
        <taxon>Embryophyta</taxon>
        <taxon>Tracheophyta</taxon>
        <taxon>Spermatophyta</taxon>
        <taxon>Magnoliopsida</taxon>
        <taxon>Liliopsida</taxon>
        <taxon>Zingiberales</taxon>
        <taxon>Musaceae</taxon>
        <taxon>Ensete</taxon>
    </lineage>
</organism>
<accession>A0A426ZKM7</accession>
<comment type="caution">
    <text evidence="2">The sequence shown here is derived from an EMBL/GenBank/DDBJ whole genome shotgun (WGS) entry which is preliminary data.</text>
</comment>
<reference evidence="2 3" key="1">
    <citation type="journal article" date="2014" name="Agronomy (Basel)">
        <title>A Draft Genome Sequence for Ensete ventricosum, the Drought-Tolerant Tree Against Hunger.</title>
        <authorList>
            <person name="Harrison J."/>
            <person name="Moore K.A."/>
            <person name="Paszkiewicz K."/>
            <person name="Jones T."/>
            <person name="Grant M."/>
            <person name="Ambacheew D."/>
            <person name="Muzemil S."/>
            <person name="Studholme D.J."/>
        </authorList>
    </citation>
    <scope>NUCLEOTIDE SEQUENCE [LARGE SCALE GENOMIC DNA]</scope>
</reference>
<evidence type="ECO:0000256" key="1">
    <source>
        <dbReference type="SAM" id="MobiDB-lite"/>
    </source>
</evidence>
<evidence type="ECO:0000313" key="2">
    <source>
        <dbReference type="EMBL" id="RRT64501.1"/>
    </source>
</evidence>
<proteinExistence type="predicted"/>
<dbReference type="PANTHER" id="PTHR45865:SF1">
    <property type="entry name" value="E3 UBIQUITIN-PROTEIN LIGASE SHPRH"/>
    <property type="match status" value="1"/>
</dbReference>
<sequence length="159" mass="17722">MRKEYAQARSLSRAQAQVLRAYDEIKMATTRLRLKATKDEPTAINVLSKEELVPSSLQLSSEKFVSLSSLQRIKGQLRYLKVVFGQLVRALVRLRLRLLLVLDLLLLSLLLETPPEEEGCGRKKLAAEAQNSSPSYPRYPETAKLGPAGSLLKASLLGF</sequence>
<dbReference type="AlphaFoldDB" id="A0A426ZKM7"/>
<dbReference type="PANTHER" id="PTHR45865">
    <property type="entry name" value="E3 UBIQUITIN-PROTEIN LIGASE SHPRH FAMILY MEMBER"/>
    <property type="match status" value="1"/>
</dbReference>
<dbReference type="EMBL" id="AMZH03006168">
    <property type="protein sequence ID" value="RRT64501.1"/>
    <property type="molecule type" value="Genomic_DNA"/>
</dbReference>
<name>A0A426ZKM7_ENSVE</name>